<keyword evidence="3 4" id="KW-0472">Membrane</keyword>
<evidence type="ECO:0000256" key="4">
    <source>
        <dbReference type="SAM" id="Phobius"/>
    </source>
</evidence>
<keyword evidence="4" id="KW-1133">Transmembrane helix</keyword>
<evidence type="ECO:0000313" key="8">
    <source>
        <dbReference type="Proteomes" id="UP000018458"/>
    </source>
</evidence>
<evidence type="ECO:0000256" key="3">
    <source>
        <dbReference type="ARBA" id="ARBA00023136"/>
    </source>
</evidence>
<dbReference type="PANTHER" id="PTHR30627:SF1">
    <property type="entry name" value="PEPTIDOGLYCAN D,D-TRANSPEPTIDASE FTSI"/>
    <property type="match status" value="1"/>
</dbReference>
<dbReference type="STRING" id="762983.HMPREF9444_01349"/>
<dbReference type="PANTHER" id="PTHR30627">
    <property type="entry name" value="PEPTIDOGLYCAN D,D-TRANSPEPTIDASE"/>
    <property type="match status" value="1"/>
</dbReference>
<dbReference type="InterPro" id="IPR001460">
    <property type="entry name" value="PCN-bd_Tpept"/>
</dbReference>
<dbReference type="GO" id="GO:0071555">
    <property type="term" value="P:cell wall organization"/>
    <property type="evidence" value="ECO:0007669"/>
    <property type="project" value="TreeGrafter"/>
</dbReference>
<dbReference type="Gene3D" id="3.40.710.10">
    <property type="entry name" value="DD-peptidase/beta-lactamase superfamily"/>
    <property type="match status" value="1"/>
</dbReference>
<organism evidence="7 8">
    <name type="scientific">Succinatimonas hippei (strain DSM 22608 / JCM 16073 / KCTC 15190 / YIT 12066)</name>
    <dbReference type="NCBI Taxonomy" id="762983"/>
    <lineage>
        <taxon>Bacteria</taxon>
        <taxon>Pseudomonadati</taxon>
        <taxon>Pseudomonadota</taxon>
        <taxon>Gammaproteobacteria</taxon>
        <taxon>Aeromonadales</taxon>
        <taxon>Succinivibrionaceae</taxon>
        <taxon>Succinatimonas</taxon>
    </lineage>
</organism>
<evidence type="ECO:0000256" key="2">
    <source>
        <dbReference type="ARBA" id="ARBA00022645"/>
    </source>
</evidence>
<dbReference type="OrthoDB" id="9789078at2"/>
<accession>E8LKU9</accession>
<evidence type="ECO:0000313" key="7">
    <source>
        <dbReference type="EMBL" id="EFY06863.1"/>
    </source>
</evidence>
<dbReference type="AlphaFoldDB" id="E8LKU9"/>
<dbReference type="GO" id="GO:0008658">
    <property type="term" value="F:penicillin binding"/>
    <property type="evidence" value="ECO:0007669"/>
    <property type="project" value="InterPro"/>
</dbReference>
<comment type="caution">
    <text evidence="7">The sequence shown here is derived from an EMBL/GenBank/DDBJ whole genome shotgun (WGS) entry which is preliminary data.</text>
</comment>
<gene>
    <name evidence="7" type="ORF">HMPREF9444_01349</name>
</gene>
<name>E8LKU9_SUCHY</name>
<dbReference type="InterPro" id="IPR036138">
    <property type="entry name" value="PBP_dimer_sf"/>
</dbReference>
<keyword evidence="2" id="KW-0121">Carboxypeptidase</keyword>
<dbReference type="EMBL" id="AEVO01000075">
    <property type="protein sequence ID" value="EFY06863.1"/>
    <property type="molecule type" value="Genomic_DNA"/>
</dbReference>
<dbReference type="GO" id="GO:0004180">
    <property type="term" value="F:carboxypeptidase activity"/>
    <property type="evidence" value="ECO:0007669"/>
    <property type="project" value="UniProtKB-KW"/>
</dbReference>
<evidence type="ECO:0000259" key="5">
    <source>
        <dbReference type="Pfam" id="PF00905"/>
    </source>
</evidence>
<sequence length="564" mass="61873">MVYKPSLKNKTFTLSLFRVVIVWLVVLLSMAFLLTRLFWIQVLHPENLIKEGNSRVMRNYSFEPARGLITDRFGRILAISVPVKTVYADALELSRNKVTYDVEKIKKVAAILELSPQEVFSKIKNPKRRHVRLKQYLALDKAKELSDMRLPGIIINDNYQRYYPTGAVNAHLVGLLNSEGDGVYGVEQSFNSYLSAKALSRVAHKDLQGHIIENVATLEEGKAGGNLMLSVDDRLQTIAYSSLQKAVTDHAAESGSAVMIDVKTGEVLAMVNYPSFDPNDRSVFNSEKAKNRSITDILEPGSTAKPIVALAALEQNTVSWKEVIDTRPFVVDGKLIRDSHAMNYGTLTEILKYSSNTGMAHIALRTGPTKILDTLRQFGLGHSTESGLVGEVNGTLNANRRFWSEIDKATIGFGYGFAVTPLQLSSAYATLANYGLRLPVSILRLQQKPTALQVGDVSEIKRIHAALETVVAQGTGGKAAIDRYRIAGKTGTAKIAQAGGYSSRYFASFAGFAPISDPRFALVVVIRAPQKGSIYGGTVSGPVFRDVMTRALQLYNIAPDKADN</sequence>
<proteinExistence type="predicted"/>
<evidence type="ECO:0000256" key="1">
    <source>
        <dbReference type="ARBA" id="ARBA00004370"/>
    </source>
</evidence>
<feature type="domain" description="Penicillin-binding protein transpeptidase" evidence="5">
    <location>
        <begin position="255"/>
        <end position="548"/>
    </location>
</feature>
<dbReference type="RefSeq" id="WP_009143537.1">
    <property type="nucleotide sequence ID" value="NZ_GL831009.1"/>
</dbReference>
<dbReference type="InterPro" id="IPR012338">
    <property type="entry name" value="Beta-lactam/transpept-like"/>
</dbReference>
<dbReference type="Pfam" id="PF00905">
    <property type="entry name" value="Transpeptidase"/>
    <property type="match status" value="1"/>
</dbReference>
<dbReference type="eggNOG" id="COG0768">
    <property type="taxonomic scope" value="Bacteria"/>
</dbReference>
<dbReference type="SUPFAM" id="SSF56601">
    <property type="entry name" value="beta-lactamase/transpeptidase-like"/>
    <property type="match status" value="1"/>
</dbReference>
<dbReference type="HOGENOM" id="CLU_009289_6_2_6"/>
<dbReference type="SUPFAM" id="SSF56519">
    <property type="entry name" value="Penicillin binding protein dimerisation domain"/>
    <property type="match status" value="1"/>
</dbReference>
<dbReference type="Gene3D" id="3.30.450.330">
    <property type="match status" value="1"/>
</dbReference>
<dbReference type="Proteomes" id="UP000018458">
    <property type="component" value="Unassembled WGS sequence"/>
</dbReference>
<keyword evidence="2" id="KW-0645">Protease</keyword>
<protein>
    <submittedName>
        <fullName evidence="7">Penicillin-binding protein, transpeptidase domain protein</fullName>
    </submittedName>
</protein>
<keyword evidence="8" id="KW-1185">Reference proteome</keyword>
<keyword evidence="2" id="KW-0378">Hydrolase</keyword>
<keyword evidence="4" id="KW-0812">Transmembrane</keyword>
<dbReference type="Pfam" id="PF03717">
    <property type="entry name" value="PBP_dimer"/>
    <property type="match status" value="1"/>
</dbReference>
<dbReference type="Gene3D" id="3.90.1310.10">
    <property type="entry name" value="Penicillin-binding protein 2a (Domain 2)"/>
    <property type="match status" value="1"/>
</dbReference>
<feature type="domain" description="Penicillin-binding protein dimerisation" evidence="6">
    <location>
        <begin position="63"/>
        <end position="214"/>
    </location>
</feature>
<dbReference type="InterPro" id="IPR050515">
    <property type="entry name" value="Beta-lactam/transpept"/>
</dbReference>
<feature type="transmembrane region" description="Helical" evidence="4">
    <location>
        <begin position="12"/>
        <end position="39"/>
    </location>
</feature>
<comment type="subcellular location">
    <subcellularLocation>
        <location evidence="1">Membrane</location>
    </subcellularLocation>
</comment>
<dbReference type="GO" id="GO:0005886">
    <property type="term" value="C:plasma membrane"/>
    <property type="evidence" value="ECO:0007669"/>
    <property type="project" value="TreeGrafter"/>
</dbReference>
<dbReference type="InterPro" id="IPR005311">
    <property type="entry name" value="PBP_dimer"/>
</dbReference>
<reference evidence="7 8" key="1">
    <citation type="submission" date="2011-01" db="EMBL/GenBank/DDBJ databases">
        <authorList>
            <person name="Weinstock G."/>
            <person name="Sodergren E."/>
            <person name="Clifton S."/>
            <person name="Fulton L."/>
            <person name="Fulton B."/>
            <person name="Courtney L."/>
            <person name="Fronick C."/>
            <person name="Harrison M."/>
            <person name="Strong C."/>
            <person name="Farmer C."/>
            <person name="Delahaunty K."/>
            <person name="Markovic C."/>
            <person name="Hall O."/>
            <person name="Minx P."/>
            <person name="Tomlinson C."/>
            <person name="Mitreva M."/>
            <person name="Hou S."/>
            <person name="Chen J."/>
            <person name="Wollam A."/>
            <person name="Pepin K.H."/>
            <person name="Johnson M."/>
            <person name="Bhonagiri V."/>
            <person name="Zhang X."/>
            <person name="Suruliraj S."/>
            <person name="Warren W."/>
            <person name="Chinwalla A."/>
            <person name="Mardis E.R."/>
            <person name="Wilson R.K."/>
        </authorList>
    </citation>
    <scope>NUCLEOTIDE SEQUENCE [LARGE SCALE GENOMIC DNA]</scope>
    <source>
        <strain evidence="8">DSM 22608 / JCM 16073 / KCTC 15190 / YIT 12066</strain>
    </source>
</reference>
<evidence type="ECO:0000259" key="6">
    <source>
        <dbReference type="Pfam" id="PF03717"/>
    </source>
</evidence>